<proteinExistence type="predicted"/>
<evidence type="ECO:0000313" key="2">
    <source>
        <dbReference type="Proteomes" id="UP000595437"/>
    </source>
</evidence>
<evidence type="ECO:0000313" key="1">
    <source>
        <dbReference type="EMBL" id="QQP31401.1"/>
    </source>
</evidence>
<keyword evidence="2" id="KW-1185">Reference proteome</keyword>
<gene>
    <name evidence="1" type="ORF">FKW44_024999</name>
</gene>
<reference evidence="2" key="1">
    <citation type="submission" date="2021-01" db="EMBL/GenBank/DDBJ databases">
        <title>Caligus Genome Assembly.</title>
        <authorList>
            <person name="Gallardo-Escarate C."/>
        </authorList>
    </citation>
    <scope>NUCLEOTIDE SEQUENCE [LARGE SCALE GENOMIC DNA]</scope>
</reference>
<dbReference type="Proteomes" id="UP000595437">
    <property type="component" value="Chromosome 21"/>
</dbReference>
<sequence length="63" mass="6941">FDLLHSIFLFTARAFTVERDFSESPSRSWLNMRSGEANGCRDGSGTMACLCSHHCDLPLTTGS</sequence>
<accession>A0A7T8GKP5</accession>
<dbReference type="AlphaFoldDB" id="A0A7T8GKP5"/>
<feature type="non-terminal residue" evidence="1">
    <location>
        <position position="63"/>
    </location>
</feature>
<name>A0A7T8GKP5_CALRO</name>
<dbReference type="EMBL" id="CP045910">
    <property type="protein sequence ID" value="QQP31401.1"/>
    <property type="molecule type" value="Genomic_DNA"/>
</dbReference>
<organism evidence="1 2">
    <name type="scientific">Caligus rogercresseyi</name>
    <name type="common">Sea louse</name>
    <dbReference type="NCBI Taxonomy" id="217165"/>
    <lineage>
        <taxon>Eukaryota</taxon>
        <taxon>Metazoa</taxon>
        <taxon>Ecdysozoa</taxon>
        <taxon>Arthropoda</taxon>
        <taxon>Crustacea</taxon>
        <taxon>Multicrustacea</taxon>
        <taxon>Hexanauplia</taxon>
        <taxon>Copepoda</taxon>
        <taxon>Siphonostomatoida</taxon>
        <taxon>Caligidae</taxon>
        <taxon>Caligus</taxon>
    </lineage>
</organism>
<protein>
    <submittedName>
        <fullName evidence="1">Protein unc13 -like protein Dlike</fullName>
    </submittedName>
</protein>
<feature type="non-terminal residue" evidence="1">
    <location>
        <position position="1"/>
    </location>
</feature>